<evidence type="ECO:0000313" key="2">
    <source>
        <dbReference type="EMBL" id="NVN11966.1"/>
    </source>
</evidence>
<dbReference type="RefSeq" id="WP_176640624.1">
    <property type="nucleotide sequence ID" value="NZ_JABXXP010000298.1"/>
</dbReference>
<feature type="domain" description="Luciferase-like" evidence="1">
    <location>
        <begin position="10"/>
        <end position="142"/>
    </location>
</feature>
<name>A0A7Y7M7L7_9PROT</name>
<dbReference type="AlphaFoldDB" id="A0A7Y7M7L7"/>
<sequence>MKRKLGFFTRLLDDGDAATRYRLATGQILHAEAHGFDTAWVAQHHFHESEGGLPAPFVFLAHVAAKTCRIRLGTGIVTLPLENPIRAAEDAAVLDLLSDGRLEFGVGPGGTAESFETFGLPGSARNAIMERHLALVRNALGGGCLSQAAGSRLY</sequence>
<dbReference type="Proteomes" id="UP000534870">
    <property type="component" value="Unassembled WGS sequence"/>
</dbReference>
<dbReference type="InterPro" id="IPR011251">
    <property type="entry name" value="Luciferase-like_dom"/>
</dbReference>
<reference evidence="2 3" key="1">
    <citation type="submission" date="2020-06" db="EMBL/GenBank/DDBJ databases">
        <title>Description of novel acetic acid bacteria.</title>
        <authorList>
            <person name="Sombolestani A."/>
        </authorList>
    </citation>
    <scope>NUCLEOTIDE SEQUENCE [LARGE SCALE GENOMIC DNA]</scope>
    <source>
        <strain evidence="2 3">LMG 31431</strain>
    </source>
</reference>
<dbReference type="Gene3D" id="3.20.20.30">
    <property type="entry name" value="Luciferase-like domain"/>
    <property type="match status" value="1"/>
</dbReference>
<gene>
    <name evidence="2" type="ORF">HUK84_12705</name>
</gene>
<dbReference type="SUPFAM" id="SSF51679">
    <property type="entry name" value="Bacterial luciferase-like"/>
    <property type="match status" value="1"/>
</dbReference>
<dbReference type="GO" id="GO:0005829">
    <property type="term" value="C:cytosol"/>
    <property type="evidence" value="ECO:0007669"/>
    <property type="project" value="TreeGrafter"/>
</dbReference>
<dbReference type="GO" id="GO:0016705">
    <property type="term" value="F:oxidoreductase activity, acting on paired donors, with incorporation or reduction of molecular oxygen"/>
    <property type="evidence" value="ECO:0007669"/>
    <property type="project" value="InterPro"/>
</dbReference>
<evidence type="ECO:0000259" key="1">
    <source>
        <dbReference type="Pfam" id="PF00296"/>
    </source>
</evidence>
<organism evidence="2 3">
    <name type="scientific">Nguyenibacter vanlangensis</name>
    <dbReference type="NCBI Taxonomy" id="1216886"/>
    <lineage>
        <taxon>Bacteria</taxon>
        <taxon>Pseudomonadati</taxon>
        <taxon>Pseudomonadota</taxon>
        <taxon>Alphaproteobacteria</taxon>
        <taxon>Acetobacterales</taxon>
        <taxon>Acetobacteraceae</taxon>
        <taxon>Nguyenibacter</taxon>
    </lineage>
</organism>
<dbReference type="PANTHER" id="PTHR30137:SF15">
    <property type="entry name" value="BLL6902 PROTEIN"/>
    <property type="match status" value="1"/>
</dbReference>
<evidence type="ECO:0000313" key="3">
    <source>
        <dbReference type="Proteomes" id="UP000534870"/>
    </source>
</evidence>
<accession>A0A7Y7M7L7</accession>
<dbReference type="InterPro" id="IPR036661">
    <property type="entry name" value="Luciferase-like_sf"/>
</dbReference>
<dbReference type="InterPro" id="IPR050766">
    <property type="entry name" value="Bact_Lucif_Oxidored"/>
</dbReference>
<feature type="non-terminal residue" evidence="2">
    <location>
        <position position="154"/>
    </location>
</feature>
<proteinExistence type="predicted"/>
<dbReference type="Pfam" id="PF00296">
    <property type="entry name" value="Bac_luciferase"/>
    <property type="match status" value="1"/>
</dbReference>
<dbReference type="EMBL" id="JABXXP010000298">
    <property type="protein sequence ID" value="NVN11966.1"/>
    <property type="molecule type" value="Genomic_DNA"/>
</dbReference>
<dbReference type="PANTHER" id="PTHR30137">
    <property type="entry name" value="LUCIFERASE-LIKE MONOOXYGENASE"/>
    <property type="match status" value="1"/>
</dbReference>
<comment type="caution">
    <text evidence="2">The sequence shown here is derived from an EMBL/GenBank/DDBJ whole genome shotgun (WGS) entry which is preliminary data.</text>
</comment>
<protein>
    <submittedName>
        <fullName evidence="2">LLM class flavin-dependent oxidoreductase</fullName>
    </submittedName>
</protein>